<evidence type="ECO:0000256" key="1">
    <source>
        <dbReference type="SAM" id="MobiDB-lite"/>
    </source>
</evidence>
<dbReference type="EMBL" id="RWIC01000299">
    <property type="protein sequence ID" value="TKC45814.1"/>
    <property type="molecule type" value="Genomic_DNA"/>
</dbReference>
<dbReference type="AlphaFoldDB" id="A0A4U1F8R8"/>
<organism evidence="2 3">
    <name type="scientific">Monodon monoceros</name>
    <name type="common">Narwhal</name>
    <name type="synonym">Ceratodon monodon</name>
    <dbReference type="NCBI Taxonomy" id="40151"/>
    <lineage>
        <taxon>Eukaryota</taxon>
        <taxon>Metazoa</taxon>
        <taxon>Chordata</taxon>
        <taxon>Craniata</taxon>
        <taxon>Vertebrata</taxon>
        <taxon>Euteleostomi</taxon>
        <taxon>Mammalia</taxon>
        <taxon>Eutheria</taxon>
        <taxon>Laurasiatheria</taxon>
        <taxon>Artiodactyla</taxon>
        <taxon>Whippomorpha</taxon>
        <taxon>Cetacea</taxon>
        <taxon>Odontoceti</taxon>
        <taxon>Monodontidae</taxon>
        <taxon>Monodon</taxon>
    </lineage>
</organism>
<evidence type="ECO:0000313" key="3">
    <source>
        <dbReference type="Proteomes" id="UP000308365"/>
    </source>
</evidence>
<comment type="caution">
    <text evidence="2">The sequence shown here is derived from an EMBL/GenBank/DDBJ whole genome shotgun (WGS) entry which is preliminary data.</text>
</comment>
<dbReference type="Proteomes" id="UP000308365">
    <property type="component" value="Unassembled WGS sequence"/>
</dbReference>
<proteinExistence type="predicted"/>
<gene>
    <name evidence="2" type="ORF">EI555_021317</name>
</gene>
<accession>A0A4U1F8R8</accession>
<sequence>MTIEEMESAADNILSGGARQSPNGTLLPCANCRDPGPDREGGAEDAAWAPSPEPQQGGEEPRDSRAFASSL</sequence>
<protein>
    <submittedName>
        <fullName evidence="2">Uncharacterized protein</fullName>
    </submittedName>
</protein>
<reference evidence="3" key="1">
    <citation type="journal article" date="2019" name="IScience">
        <title>Narwhal Genome Reveals Long-Term Low Genetic Diversity despite Current Large Abundance Size.</title>
        <authorList>
            <person name="Westbury M.V."/>
            <person name="Petersen B."/>
            <person name="Garde E."/>
            <person name="Heide-Jorgensen M.P."/>
            <person name="Lorenzen E.D."/>
        </authorList>
    </citation>
    <scope>NUCLEOTIDE SEQUENCE [LARGE SCALE GENOMIC DNA]</scope>
</reference>
<name>A0A4U1F8R8_MONMO</name>
<evidence type="ECO:0000313" key="2">
    <source>
        <dbReference type="EMBL" id="TKC45814.1"/>
    </source>
</evidence>
<feature type="region of interest" description="Disordered" evidence="1">
    <location>
        <begin position="1"/>
        <end position="71"/>
    </location>
</feature>